<keyword evidence="2 6" id="KW-0812">Transmembrane</keyword>
<dbReference type="GO" id="GO:0016020">
    <property type="term" value="C:membrane"/>
    <property type="evidence" value="ECO:0007669"/>
    <property type="project" value="UniProtKB-SubCell"/>
</dbReference>
<evidence type="ECO:0000256" key="2">
    <source>
        <dbReference type="ARBA" id="ARBA00022692"/>
    </source>
</evidence>
<proteinExistence type="predicted"/>
<dbReference type="InterPro" id="IPR051045">
    <property type="entry name" value="TonB-dependent_transducer"/>
</dbReference>
<feature type="transmembrane region" description="Helical" evidence="6">
    <location>
        <begin position="24"/>
        <end position="46"/>
    </location>
</feature>
<dbReference type="Proteomes" id="UP000196573">
    <property type="component" value="Unassembled WGS sequence"/>
</dbReference>
<reference evidence="7 8" key="1">
    <citation type="submission" date="2017-03" db="EMBL/GenBank/DDBJ databases">
        <authorList>
            <person name="Afonso C.L."/>
            <person name="Miller P.J."/>
            <person name="Scott M.A."/>
            <person name="Spackman E."/>
            <person name="Goraichik I."/>
            <person name="Dimitrov K.M."/>
            <person name="Suarez D.L."/>
            <person name="Swayne D.E."/>
        </authorList>
    </citation>
    <scope>NUCLEOTIDE SEQUENCE [LARGE SCALE GENOMIC DNA]</scope>
    <source>
        <strain evidence="7">SB41UT1</strain>
    </source>
</reference>
<dbReference type="OrthoDB" id="9779830at2"/>
<gene>
    <name evidence="7" type="ORF">EHSB41UT_00654</name>
</gene>
<keyword evidence="3 6" id="KW-1133">Transmembrane helix</keyword>
<dbReference type="AlphaFoldDB" id="A0A1X7AFY0"/>
<evidence type="ECO:0000256" key="5">
    <source>
        <dbReference type="SAM" id="MobiDB-lite"/>
    </source>
</evidence>
<evidence type="ECO:0008006" key="9">
    <source>
        <dbReference type="Google" id="ProtNLM"/>
    </source>
</evidence>
<dbReference type="Pfam" id="PF13103">
    <property type="entry name" value="TonB_2"/>
    <property type="match status" value="1"/>
</dbReference>
<feature type="region of interest" description="Disordered" evidence="5">
    <location>
        <begin position="67"/>
        <end position="160"/>
    </location>
</feature>
<name>A0A1X7AFY0_9GAMM</name>
<dbReference type="InterPro" id="IPR006260">
    <property type="entry name" value="TonB/TolA_C"/>
</dbReference>
<dbReference type="SUPFAM" id="SSF74653">
    <property type="entry name" value="TolA/TonB C-terminal domain"/>
    <property type="match status" value="1"/>
</dbReference>
<feature type="compositionally biased region" description="Basic and acidic residues" evidence="5">
    <location>
        <begin position="112"/>
        <end position="155"/>
    </location>
</feature>
<evidence type="ECO:0000313" key="7">
    <source>
        <dbReference type="EMBL" id="SMA36480.1"/>
    </source>
</evidence>
<dbReference type="Gene3D" id="3.30.1150.10">
    <property type="match status" value="1"/>
</dbReference>
<dbReference type="EMBL" id="FWPT01000001">
    <property type="protein sequence ID" value="SMA36480.1"/>
    <property type="molecule type" value="Genomic_DNA"/>
</dbReference>
<accession>A0A1X7AFY0</accession>
<organism evidence="7 8">
    <name type="scientific">Parendozoicomonas haliclonae</name>
    <dbReference type="NCBI Taxonomy" id="1960125"/>
    <lineage>
        <taxon>Bacteria</taxon>
        <taxon>Pseudomonadati</taxon>
        <taxon>Pseudomonadota</taxon>
        <taxon>Gammaproteobacteria</taxon>
        <taxon>Oceanospirillales</taxon>
        <taxon>Endozoicomonadaceae</taxon>
        <taxon>Parendozoicomonas</taxon>
    </lineage>
</organism>
<evidence type="ECO:0000256" key="1">
    <source>
        <dbReference type="ARBA" id="ARBA00004167"/>
    </source>
</evidence>
<keyword evidence="8" id="KW-1185">Reference proteome</keyword>
<dbReference type="PANTHER" id="PTHR33446">
    <property type="entry name" value="PROTEIN TONB-RELATED"/>
    <property type="match status" value="1"/>
</dbReference>
<evidence type="ECO:0000256" key="4">
    <source>
        <dbReference type="ARBA" id="ARBA00023136"/>
    </source>
</evidence>
<sequence length="280" mass="32046">MAKVFSAPVAWAGQRVDNLREEGWLVPVVVSLVLHAVVVAMLLLVVPRAEERKIDPTPSFVTARMVTMEQAAPKPPPKKVRPVRTEKKTPVKQPVVKPKPKPDQQAIALKRKKEEERRKQQELAKKKEQERLKREKELADQRERERQQKLRREQLQKQQEQEMLAAMAREQQLAAQARADGEARASAEGVIRQLVEDQWSRPASAKRGMETVLRIQLLPTGELISVQIVTGSGDEAFDRSAWQAVERAAPFTELQALESRVFEQNFRAFRFKFSPQDLLN</sequence>
<evidence type="ECO:0000256" key="6">
    <source>
        <dbReference type="SAM" id="Phobius"/>
    </source>
</evidence>
<comment type="subcellular location">
    <subcellularLocation>
        <location evidence="1">Membrane</location>
        <topology evidence="1">Single-pass membrane protein</topology>
    </subcellularLocation>
</comment>
<dbReference type="RefSeq" id="WP_087106816.1">
    <property type="nucleotide sequence ID" value="NZ_CBCSCN010000004.1"/>
</dbReference>
<dbReference type="NCBIfam" id="TIGR01352">
    <property type="entry name" value="tonB_Cterm"/>
    <property type="match status" value="1"/>
</dbReference>
<evidence type="ECO:0000313" key="8">
    <source>
        <dbReference type="Proteomes" id="UP000196573"/>
    </source>
</evidence>
<protein>
    <recommendedName>
        <fullName evidence="9">Cell envelope integrity inner membrane protein TolA</fullName>
    </recommendedName>
</protein>
<keyword evidence="4 6" id="KW-0472">Membrane</keyword>
<evidence type="ECO:0000256" key="3">
    <source>
        <dbReference type="ARBA" id="ARBA00022989"/>
    </source>
</evidence>